<dbReference type="CDD" id="cd14410">
    <property type="entry name" value="UBA_SIK3"/>
    <property type="match status" value="1"/>
</dbReference>
<dbReference type="InParanoid" id="G1T0X7"/>
<protein>
    <recommendedName>
        <fullName evidence="15">Serine/threonine-protein kinase SIK3</fullName>
        <ecNumber evidence="3">2.7.11.1</ecNumber>
    </recommendedName>
    <alternativeName>
        <fullName evidence="16">Salt-inducible kinase 3</fullName>
    </alternativeName>
    <alternativeName>
        <fullName evidence="17">Serine/threonine-protein kinase QSK</fullName>
    </alternativeName>
</protein>
<comment type="subunit">
    <text evidence="14">Binds to and is activated by YWHAZ when phosphorylated on Thr-221. Interacts with 14-3-3 proteins. Interacts with HDAC4; this interaction leads to HDAC4 retention in the cytoplasm. Interacts with DEPTOR, MLST8/GbetaL, RICTOR and RPTOR.</text>
</comment>
<reference evidence="23" key="2">
    <citation type="submission" date="2025-08" db="UniProtKB">
        <authorList>
            <consortium name="Ensembl"/>
        </authorList>
    </citation>
    <scope>IDENTIFICATION</scope>
    <source>
        <strain evidence="23">Thorbecke</strain>
    </source>
</reference>
<evidence type="ECO:0000256" key="15">
    <source>
        <dbReference type="ARBA" id="ARBA00073904"/>
    </source>
</evidence>
<dbReference type="Pfam" id="PF00069">
    <property type="entry name" value="Pkinase"/>
    <property type="match status" value="1"/>
</dbReference>
<feature type="compositionally biased region" description="Pro residues" evidence="20">
    <location>
        <begin position="38"/>
        <end position="50"/>
    </location>
</feature>
<gene>
    <name evidence="23" type="primary">SIK3</name>
</gene>
<dbReference type="EMBL" id="AAGW02009446">
    <property type="status" value="NOT_ANNOTATED_CDS"/>
    <property type="molecule type" value="Genomic_DNA"/>
</dbReference>
<dbReference type="FunFam" id="1.10.510.10:FF:000156">
    <property type="entry name" value="Serine/threonine-protein kinase SIK3 homolog"/>
    <property type="match status" value="1"/>
</dbReference>
<dbReference type="InterPro" id="IPR000719">
    <property type="entry name" value="Prot_kinase_dom"/>
</dbReference>
<comment type="similarity">
    <text evidence="2">Belongs to the protein kinase superfamily. CAMK Ser/Thr protein kinase family. SNF1 subfamily.</text>
</comment>
<evidence type="ECO:0000256" key="1">
    <source>
        <dbReference type="ARBA" id="ARBA00001946"/>
    </source>
</evidence>
<dbReference type="InterPro" id="IPR008271">
    <property type="entry name" value="Ser/Thr_kinase_AS"/>
</dbReference>
<keyword evidence="5" id="KW-0597">Phosphoprotein</keyword>
<evidence type="ECO:0000256" key="20">
    <source>
        <dbReference type="SAM" id="MobiDB-lite"/>
    </source>
</evidence>
<dbReference type="GeneTree" id="ENSGT00940000157259"/>
<dbReference type="SMART" id="SM00220">
    <property type="entry name" value="S_TKc"/>
    <property type="match status" value="1"/>
</dbReference>
<dbReference type="Proteomes" id="UP000001811">
    <property type="component" value="Chromosome 1"/>
</dbReference>
<dbReference type="InterPro" id="IPR057380">
    <property type="entry name" value="UBA_SIK1/2/3"/>
</dbReference>
<feature type="compositionally biased region" description="Gly residues" evidence="20">
    <location>
        <begin position="69"/>
        <end position="84"/>
    </location>
</feature>
<dbReference type="GO" id="GO:0035556">
    <property type="term" value="P:intracellular signal transduction"/>
    <property type="evidence" value="ECO:0007669"/>
    <property type="project" value="TreeGrafter"/>
</dbReference>
<keyword evidence="24" id="KW-1185">Reference proteome</keyword>
<feature type="region of interest" description="Disordered" evidence="20">
    <location>
        <begin position="1004"/>
        <end position="1055"/>
    </location>
</feature>
<accession>G1T0X7</accession>
<feature type="binding site" evidence="18">
    <location>
        <position position="157"/>
    </location>
    <ligand>
        <name>ATP</name>
        <dbReference type="ChEBI" id="CHEBI:30616"/>
    </ligand>
</feature>
<dbReference type="InterPro" id="IPR034672">
    <property type="entry name" value="SIK"/>
</dbReference>
<feature type="compositionally biased region" description="Polar residues" evidence="20">
    <location>
        <begin position="1006"/>
        <end position="1020"/>
    </location>
</feature>
<keyword evidence="10 18" id="KW-0067">ATP-binding</keyword>
<evidence type="ECO:0000256" key="16">
    <source>
        <dbReference type="ARBA" id="ARBA00080359"/>
    </source>
</evidence>
<dbReference type="PaxDb" id="9986-ENSOCUP00000009679"/>
<evidence type="ECO:0000256" key="19">
    <source>
        <dbReference type="SAM" id="Coils"/>
    </source>
</evidence>
<evidence type="ECO:0000256" key="2">
    <source>
        <dbReference type="ARBA" id="ARBA00006234"/>
    </source>
</evidence>
<dbReference type="PROSITE" id="PS50011">
    <property type="entry name" value="PROTEIN_KINASE_DOM"/>
    <property type="match status" value="1"/>
</dbReference>
<dbReference type="Ensembl" id="ENSOCUT00000011245.3">
    <property type="protein sequence ID" value="ENSOCUP00000009679.3"/>
    <property type="gene ID" value="ENSOCUG00000011238.4"/>
</dbReference>
<dbReference type="PROSITE" id="PS00108">
    <property type="entry name" value="PROTEIN_KINASE_ST"/>
    <property type="match status" value="1"/>
</dbReference>
<evidence type="ECO:0000259" key="21">
    <source>
        <dbReference type="PROSITE" id="PS50011"/>
    </source>
</evidence>
<dbReference type="PROSITE" id="PS50030">
    <property type="entry name" value="UBA"/>
    <property type="match status" value="1"/>
</dbReference>
<dbReference type="InterPro" id="IPR015940">
    <property type="entry name" value="UBA"/>
</dbReference>
<comment type="catalytic activity">
    <reaction evidence="13">
        <text>L-seryl-[protein] + ATP = O-phospho-L-seryl-[protein] + ADP + H(+)</text>
        <dbReference type="Rhea" id="RHEA:17989"/>
        <dbReference type="Rhea" id="RHEA-COMP:9863"/>
        <dbReference type="Rhea" id="RHEA-COMP:11604"/>
        <dbReference type="ChEBI" id="CHEBI:15378"/>
        <dbReference type="ChEBI" id="CHEBI:29999"/>
        <dbReference type="ChEBI" id="CHEBI:30616"/>
        <dbReference type="ChEBI" id="CHEBI:83421"/>
        <dbReference type="ChEBI" id="CHEBI:456216"/>
        <dbReference type="EC" id="2.7.11.1"/>
    </reaction>
</comment>
<organism evidence="23 24">
    <name type="scientific">Oryctolagus cuniculus</name>
    <name type="common">Rabbit</name>
    <dbReference type="NCBI Taxonomy" id="9986"/>
    <lineage>
        <taxon>Eukaryota</taxon>
        <taxon>Metazoa</taxon>
        <taxon>Chordata</taxon>
        <taxon>Craniata</taxon>
        <taxon>Vertebrata</taxon>
        <taxon>Euteleostomi</taxon>
        <taxon>Mammalia</taxon>
        <taxon>Eutheria</taxon>
        <taxon>Euarchontoglires</taxon>
        <taxon>Glires</taxon>
        <taxon>Lagomorpha</taxon>
        <taxon>Leporidae</taxon>
        <taxon>Oryctolagus</taxon>
    </lineage>
</organism>
<dbReference type="CDD" id="cd14071">
    <property type="entry name" value="STKc_SIK"/>
    <property type="match status" value="1"/>
</dbReference>
<sequence length="1430" mass="157222">MALGSDARRHVTSGCHGAGRPARGRSASRSDVRRAPLLFPPPPCPLPPSRLPAAPEVSLHNKMAAAAASGGGGAAGAGAGGAGPAGRLLPPPAPGPPAAPAAVPPSAGPPRPSAPASRGPMPARIGYYEIDRTIGKGNFAVVKRATHLVTKAKVAIKIIDKTQLDEENLKKIFREVQIMKMLCHPHIIRLYQVMETERMIYLVTEYASGGEIFDHLVAHGRMAEKEARRKFKQIVTAVYFCHCRNIVHRDLKAENLLLDANLNIKIADFGFSNLFTPGQLLKTWCGSPPYAAPELFEGKEYDGPKVDIWSLGVVLYVLVCGALPFDGSTLQNLRARVLSGKFRIPFFMSTECEHLIRHMLVLDPNKRLSMEQICKHKWMKLGDADPNFDRLIAECQQLKEERQVDPLNEDVLLAMEDMGLDKERTLQSLRSDAYDHYSAIYSLLCDRHKRHKTLRLGALPSMPRAMAFQAPVNIQAEQSGTTMNLSVPQVQLINPENQIVEPDGTVNLDSDEGEEPSPEALVRYLSMRRHTVGVADPRTEVMEDLQKLLPGFPGVNPQAPFLQVAPNMNFMHNLLPMQNLQPTGQLEYKEQSLLQPPTLQLLNGMGPLGRRASDGGANIQLHAQQLLKRPRGPSPLVTMTPAVPAVTPVDEESSDGEPDQEAVQRYLANRSKRHTLAMTNPTAEIPPDLQRQLGQQPFRSRVWPPHLVPDQHRSTYKDSNTLHLPTERFSPVRRFSDGAASIQAFKAHLEKMGNNSSIKQLQQECEQLQKMYGGQIDERTLEKTQQQHMLYQQEQHHQILQQQIQDSICPPQPSPPLQASCENQPALLTHQLQRLRIQPSSPPPNHPNNHLFRPPSNSPPPMNSAMIQPHGAASPSQFQGLPSRSAIFQQQSESCSPPPSVALTCLGMQQPTQSQQVTIQVQEPVDMLSSMAAPAAGSAGRGISMSPSASQIQMQHRTNLMATLSYGHRPLSKQLSADSAEAHSLNVNRFSPANYDQAHLHPHLFSDQSRGSPSSYSPTTGVGFPPTQALKVPPLDQFPTFPPSAHQQPPHYTTSALQQALLSPTPPDYTRHQQVPHILQGLLSPRHSLTGHSDIRLPPAEFAQLIKRQQQQRQQQQQQQQQQQEYQELFRAMNQGDAGSLVPSLGGQSMTERQALSYQNTDSYHQHHTSPQHLLQIRVQECISQVSSPTPTHGYAHQPALLHSESMEEDCSCEGAKDGFPDSKSPRTLTKGCHDSPLLLSTGGPGDPESLLGTVSHAQELGIHPYGHQPPAAFSRNKVPSRESVLGNCMDRSSPGQAMELPDHNGLGYPTRPSVSEHHRPRTLQRHHTIQNSDDAYVQLDNLPGMSLVAGKALSSARMSDAVLSQSSLMGSQQFPDVENEECGVSLGAHEQSDGSQHVNSSCYPSTCITDILLSYKHPELSFSMEQAGV</sequence>
<dbReference type="GO" id="GO:0046872">
    <property type="term" value="F:metal ion binding"/>
    <property type="evidence" value="ECO:0007669"/>
    <property type="project" value="UniProtKB-KW"/>
</dbReference>
<dbReference type="PROSITE" id="PS00107">
    <property type="entry name" value="PROTEIN_KINASE_ATP"/>
    <property type="match status" value="1"/>
</dbReference>
<keyword evidence="4" id="KW-0723">Serine/threonine-protein kinase</keyword>
<keyword evidence="19" id="KW-0175">Coiled coil</keyword>
<dbReference type="GO" id="GO:0001958">
    <property type="term" value="P:endochondral ossification"/>
    <property type="evidence" value="ECO:0007669"/>
    <property type="project" value="Ensembl"/>
</dbReference>
<dbReference type="PANTHER" id="PTHR24346">
    <property type="entry name" value="MAP/MICROTUBULE AFFINITY-REGULATING KINASE"/>
    <property type="match status" value="1"/>
</dbReference>
<keyword evidence="7" id="KW-0479">Metal-binding</keyword>
<evidence type="ECO:0000256" key="9">
    <source>
        <dbReference type="ARBA" id="ARBA00022777"/>
    </source>
</evidence>
<keyword evidence="11" id="KW-0460">Magnesium</keyword>
<dbReference type="EMBL" id="AAGW02009447">
    <property type="status" value="NOT_ANNOTATED_CDS"/>
    <property type="molecule type" value="Genomic_DNA"/>
</dbReference>
<proteinExistence type="inferred from homology"/>
<dbReference type="FunFam" id="3.30.200.20:FF:000003">
    <property type="entry name" value="Non-specific serine/threonine protein kinase"/>
    <property type="match status" value="1"/>
</dbReference>
<evidence type="ECO:0000256" key="10">
    <source>
        <dbReference type="ARBA" id="ARBA00022840"/>
    </source>
</evidence>
<evidence type="ECO:0000259" key="22">
    <source>
        <dbReference type="PROSITE" id="PS50030"/>
    </source>
</evidence>
<reference evidence="23 24" key="1">
    <citation type="journal article" date="2011" name="Nature">
        <title>A high-resolution map of human evolutionary constraint using 29 mammals.</title>
        <authorList>
            <person name="Lindblad-Toh K."/>
            <person name="Garber M."/>
            <person name="Zuk O."/>
            <person name="Lin M.F."/>
            <person name="Parker B.J."/>
            <person name="Washietl S."/>
            <person name="Kheradpour P."/>
            <person name="Ernst J."/>
            <person name="Jordan G."/>
            <person name="Mauceli E."/>
            <person name="Ward L.D."/>
            <person name="Lowe C.B."/>
            <person name="Holloway A.K."/>
            <person name="Clamp M."/>
            <person name="Gnerre S."/>
            <person name="Alfoldi J."/>
            <person name="Beal K."/>
            <person name="Chang J."/>
            <person name="Clawson H."/>
            <person name="Cuff J."/>
            <person name="Di Palma F."/>
            <person name="Fitzgerald S."/>
            <person name="Flicek P."/>
            <person name="Guttman M."/>
            <person name="Hubisz M.J."/>
            <person name="Jaffe D.B."/>
            <person name="Jungreis I."/>
            <person name="Kent W.J."/>
            <person name="Kostka D."/>
            <person name="Lara M."/>
            <person name="Martins A.L."/>
            <person name="Massingham T."/>
            <person name="Moltke I."/>
            <person name="Raney B.J."/>
            <person name="Rasmussen M.D."/>
            <person name="Robinson J."/>
            <person name="Stark A."/>
            <person name="Vilella A.J."/>
            <person name="Wen J."/>
            <person name="Xie X."/>
            <person name="Zody M.C."/>
            <person name="Baldwin J."/>
            <person name="Bloom T."/>
            <person name="Chin C.W."/>
            <person name="Heiman D."/>
            <person name="Nicol R."/>
            <person name="Nusbaum C."/>
            <person name="Young S."/>
            <person name="Wilkinson J."/>
            <person name="Worley K.C."/>
            <person name="Kovar C.L."/>
            <person name="Muzny D.M."/>
            <person name="Gibbs R.A."/>
            <person name="Cree A."/>
            <person name="Dihn H.H."/>
            <person name="Fowler G."/>
            <person name="Jhangiani S."/>
            <person name="Joshi V."/>
            <person name="Lee S."/>
            <person name="Lewis L.R."/>
            <person name="Nazareth L.V."/>
            <person name="Okwuonu G."/>
            <person name="Santibanez J."/>
            <person name="Warren W.C."/>
            <person name="Mardis E.R."/>
            <person name="Weinstock G.M."/>
            <person name="Wilson R.K."/>
            <person name="Delehaunty K."/>
            <person name="Dooling D."/>
            <person name="Fronik C."/>
            <person name="Fulton L."/>
            <person name="Fulton B."/>
            <person name="Graves T."/>
            <person name="Minx P."/>
            <person name="Sodergren E."/>
            <person name="Birney E."/>
            <person name="Margulies E.H."/>
            <person name="Herrero J."/>
            <person name="Green E.D."/>
            <person name="Haussler D."/>
            <person name="Siepel A."/>
            <person name="Goldman N."/>
            <person name="Pollard K.S."/>
            <person name="Pedersen J.S."/>
            <person name="Lander E.S."/>
            <person name="Kellis M."/>
        </authorList>
    </citation>
    <scope>NUCLEOTIDE SEQUENCE [LARGE SCALE GENOMIC DNA]</scope>
    <source>
        <strain evidence="23 24">Thorbecke inbred</strain>
    </source>
</reference>
<dbReference type="GO" id="GO:0035108">
    <property type="term" value="P:limb morphogenesis"/>
    <property type="evidence" value="ECO:0007669"/>
    <property type="project" value="Ensembl"/>
</dbReference>
<dbReference type="EMBL" id="AAGW02009448">
    <property type="status" value="NOT_ANNOTATED_CDS"/>
    <property type="molecule type" value="Genomic_DNA"/>
</dbReference>
<dbReference type="EMBL" id="AAGW02009451">
    <property type="status" value="NOT_ANNOTATED_CDS"/>
    <property type="molecule type" value="Genomic_DNA"/>
</dbReference>
<dbReference type="Pfam" id="PF23312">
    <property type="entry name" value="UBA_SIK3"/>
    <property type="match status" value="1"/>
</dbReference>
<dbReference type="SUPFAM" id="SSF56112">
    <property type="entry name" value="Protein kinase-like (PK-like)"/>
    <property type="match status" value="1"/>
</dbReference>
<evidence type="ECO:0000256" key="12">
    <source>
        <dbReference type="ARBA" id="ARBA00047899"/>
    </source>
</evidence>
<keyword evidence="8 18" id="KW-0547">Nucleotide-binding</keyword>
<keyword evidence="9" id="KW-0418">Kinase</keyword>
<evidence type="ECO:0000313" key="23">
    <source>
        <dbReference type="Ensembl" id="ENSOCUP00000009679.3"/>
    </source>
</evidence>
<evidence type="ECO:0000256" key="6">
    <source>
        <dbReference type="ARBA" id="ARBA00022679"/>
    </source>
</evidence>
<dbReference type="EMBL" id="AAGW02009453">
    <property type="status" value="NOT_ANNOTATED_CDS"/>
    <property type="molecule type" value="Genomic_DNA"/>
</dbReference>
<evidence type="ECO:0000256" key="5">
    <source>
        <dbReference type="ARBA" id="ARBA00022553"/>
    </source>
</evidence>
<dbReference type="EC" id="2.7.11.1" evidence="3"/>
<comment type="cofactor">
    <cofactor evidence="1">
        <name>Mg(2+)</name>
        <dbReference type="ChEBI" id="CHEBI:18420"/>
    </cofactor>
</comment>
<feature type="compositionally biased region" description="Polar residues" evidence="20">
    <location>
        <begin position="1045"/>
        <end position="1055"/>
    </location>
</feature>
<evidence type="ECO:0000256" key="8">
    <source>
        <dbReference type="ARBA" id="ARBA00022741"/>
    </source>
</evidence>
<evidence type="ECO:0000256" key="3">
    <source>
        <dbReference type="ARBA" id="ARBA00012513"/>
    </source>
</evidence>
<dbReference type="STRING" id="9986.ENSOCUP00000009679"/>
<dbReference type="FunCoup" id="G1T0X7">
    <property type="interactions" value="1131"/>
</dbReference>
<comment type="catalytic activity">
    <reaction evidence="12">
        <text>L-threonyl-[protein] + ATP = O-phospho-L-threonyl-[protein] + ADP + H(+)</text>
        <dbReference type="Rhea" id="RHEA:46608"/>
        <dbReference type="Rhea" id="RHEA-COMP:11060"/>
        <dbReference type="Rhea" id="RHEA-COMP:11605"/>
        <dbReference type="ChEBI" id="CHEBI:15378"/>
        <dbReference type="ChEBI" id="CHEBI:30013"/>
        <dbReference type="ChEBI" id="CHEBI:30616"/>
        <dbReference type="ChEBI" id="CHEBI:61977"/>
        <dbReference type="ChEBI" id="CHEBI:456216"/>
        <dbReference type="EC" id="2.7.11.1"/>
    </reaction>
</comment>
<dbReference type="PANTHER" id="PTHR24346:SF42">
    <property type="entry name" value="SERINE_THREONINE-PROTEIN KINASE SIK3"/>
    <property type="match status" value="1"/>
</dbReference>
<dbReference type="InterPro" id="IPR011009">
    <property type="entry name" value="Kinase-like_dom_sf"/>
</dbReference>
<evidence type="ECO:0000256" key="18">
    <source>
        <dbReference type="PROSITE-ProRule" id="PRU10141"/>
    </source>
</evidence>
<dbReference type="Bgee" id="ENSOCUG00000011238">
    <property type="expression patterns" value="Expressed in ovary and 16 other cell types or tissues"/>
</dbReference>
<dbReference type="SMR" id="G1T0X7"/>
<dbReference type="GO" id="GO:0035264">
    <property type="term" value="P:multicellular organism growth"/>
    <property type="evidence" value="ECO:0007669"/>
    <property type="project" value="Ensembl"/>
</dbReference>
<feature type="region of interest" description="Disordered" evidence="20">
    <location>
        <begin position="1"/>
        <end position="120"/>
    </location>
</feature>
<feature type="region of interest" description="Disordered" evidence="20">
    <location>
        <begin position="837"/>
        <end position="895"/>
    </location>
</feature>
<dbReference type="InterPro" id="IPR017441">
    <property type="entry name" value="Protein_kinase_ATP_BS"/>
</dbReference>
<evidence type="ECO:0000256" key="11">
    <source>
        <dbReference type="ARBA" id="ARBA00022842"/>
    </source>
</evidence>
<dbReference type="GO" id="GO:0005524">
    <property type="term" value="F:ATP binding"/>
    <property type="evidence" value="ECO:0007669"/>
    <property type="project" value="UniProtKB-UniRule"/>
</dbReference>
<feature type="compositionally biased region" description="Basic residues" evidence="20">
    <location>
        <begin position="1319"/>
        <end position="1328"/>
    </location>
</feature>
<dbReference type="GO" id="GO:0032880">
    <property type="term" value="P:regulation of protein localization"/>
    <property type="evidence" value="ECO:0007669"/>
    <property type="project" value="Ensembl"/>
</dbReference>
<dbReference type="GO" id="GO:0000226">
    <property type="term" value="P:microtubule cytoskeleton organization"/>
    <property type="evidence" value="ECO:0007669"/>
    <property type="project" value="TreeGrafter"/>
</dbReference>
<feature type="compositionally biased region" description="Polar residues" evidence="20">
    <location>
        <begin position="874"/>
        <end position="888"/>
    </location>
</feature>
<dbReference type="EMBL" id="AAGW02009452">
    <property type="status" value="NOT_ANNOTATED_CDS"/>
    <property type="molecule type" value="Genomic_DNA"/>
</dbReference>
<dbReference type="Gene3D" id="1.10.510.10">
    <property type="entry name" value="Transferase(Phosphotransferase) domain 1"/>
    <property type="match status" value="1"/>
</dbReference>
<evidence type="ECO:0000313" key="24">
    <source>
        <dbReference type="Proteomes" id="UP000001811"/>
    </source>
</evidence>
<dbReference type="EMBL" id="AAGW02009450">
    <property type="status" value="NOT_ANNOTATED_CDS"/>
    <property type="molecule type" value="Genomic_DNA"/>
</dbReference>
<feature type="coiled-coil region" evidence="19">
    <location>
        <begin position="751"/>
        <end position="778"/>
    </location>
</feature>
<dbReference type="EMBL" id="AAGW02009449">
    <property type="status" value="NOT_ANNOTATED_CDS"/>
    <property type="molecule type" value="Genomic_DNA"/>
</dbReference>
<feature type="region of interest" description="Disordered" evidence="20">
    <location>
        <begin position="1285"/>
        <end position="1328"/>
    </location>
</feature>
<name>G1T0X7_RABIT</name>
<dbReference type="HOGENOM" id="CLU_005046_0_0_1"/>
<reference evidence="23" key="3">
    <citation type="submission" date="2025-09" db="UniProtKB">
        <authorList>
            <consortium name="Ensembl"/>
        </authorList>
    </citation>
    <scope>IDENTIFICATION</scope>
    <source>
        <strain evidence="23">Thorbecke</strain>
    </source>
</reference>
<feature type="domain" description="Protein kinase" evidence="21">
    <location>
        <begin position="128"/>
        <end position="379"/>
    </location>
</feature>
<feature type="domain" description="UBA" evidence="22">
    <location>
        <begin position="406"/>
        <end position="446"/>
    </location>
</feature>
<dbReference type="GO" id="GO:0005737">
    <property type="term" value="C:cytoplasm"/>
    <property type="evidence" value="ECO:0007669"/>
    <property type="project" value="Ensembl"/>
</dbReference>
<evidence type="ECO:0000256" key="13">
    <source>
        <dbReference type="ARBA" id="ARBA00048679"/>
    </source>
</evidence>
<dbReference type="GO" id="GO:0060351">
    <property type="term" value="P:cartilage development involved in endochondral bone morphogenesis"/>
    <property type="evidence" value="ECO:0007669"/>
    <property type="project" value="Ensembl"/>
</dbReference>
<dbReference type="eggNOG" id="KOG0586">
    <property type="taxonomic scope" value="Eukaryota"/>
</dbReference>
<evidence type="ECO:0000256" key="7">
    <source>
        <dbReference type="ARBA" id="ARBA00022723"/>
    </source>
</evidence>
<evidence type="ECO:0000256" key="14">
    <source>
        <dbReference type="ARBA" id="ARBA00063881"/>
    </source>
</evidence>
<feature type="compositionally biased region" description="Pro residues" evidence="20">
    <location>
        <begin position="89"/>
        <end position="113"/>
    </location>
</feature>
<evidence type="ECO:0000256" key="17">
    <source>
        <dbReference type="ARBA" id="ARBA00080710"/>
    </source>
</evidence>
<keyword evidence="6" id="KW-0808">Transferase</keyword>
<evidence type="ECO:0000256" key="4">
    <source>
        <dbReference type="ARBA" id="ARBA00022527"/>
    </source>
</evidence>
<dbReference type="GO" id="GO:0050321">
    <property type="term" value="F:tau-protein kinase activity"/>
    <property type="evidence" value="ECO:0007669"/>
    <property type="project" value="TreeGrafter"/>
</dbReference>
<feature type="compositionally biased region" description="Low complexity" evidence="20">
    <location>
        <begin position="18"/>
        <end position="27"/>
    </location>
</feature>